<evidence type="ECO:0000313" key="2">
    <source>
        <dbReference type="EMBL" id="SDJ40958.1"/>
    </source>
</evidence>
<name>A0A1G8THE9_9MICC</name>
<evidence type="ECO:0000313" key="3">
    <source>
        <dbReference type="Proteomes" id="UP000182130"/>
    </source>
</evidence>
<proteinExistence type="predicted"/>
<dbReference type="AlphaFoldDB" id="A0A1G8THE9"/>
<gene>
    <name evidence="2" type="ORF">SAMN05216555_110109</name>
</gene>
<evidence type="ECO:0000256" key="1">
    <source>
        <dbReference type="SAM" id="MobiDB-lite"/>
    </source>
</evidence>
<feature type="region of interest" description="Disordered" evidence="1">
    <location>
        <begin position="1"/>
        <end position="90"/>
    </location>
</feature>
<feature type="compositionally biased region" description="Low complexity" evidence="1">
    <location>
        <begin position="36"/>
        <end position="59"/>
    </location>
</feature>
<accession>A0A1G8THE9</accession>
<sequence length="90" mass="9336">MKRMSSSPVHDGIQNPEQPVPRDTDEEQAKAREEQPAAGEPGEAPPRTLGGEPTGEPGTAGSKDPSGPAEEADDASADERSLTTKLSPSD</sequence>
<dbReference type="EMBL" id="FNEI01000010">
    <property type="protein sequence ID" value="SDJ40958.1"/>
    <property type="molecule type" value="Genomic_DNA"/>
</dbReference>
<dbReference type="Proteomes" id="UP000182130">
    <property type="component" value="Unassembled WGS sequence"/>
</dbReference>
<feature type="compositionally biased region" description="Basic and acidic residues" evidence="1">
    <location>
        <begin position="20"/>
        <end position="35"/>
    </location>
</feature>
<organism evidence="2 3">
    <name type="scientific">Arthrobacter cupressi</name>
    <dbReference type="NCBI Taxonomy" id="1045773"/>
    <lineage>
        <taxon>Bacteria</taxon>
        <taxon>Bacillati</taxon>
        <taxon>Actinomycetota</taxon>
        <taxon>Actinomycetes</taxon>
        <taxon>Micrococcales</taxon>
        <taxon>Micrococcaceae</taxon>
        <taxon>Arthrobacter</taxon>
    </lineage>
</organism>
<reference evidence="3" key="1">
    <citation type="submission" date="2016-10" db="EMBL/GenBank/DDBJ databases">
        <authorList>
            <person name="Varghese N."/>
            <person name="Submissions S."/>
        </authorList>
    </citation>
    <scope>NUCLEOTIDE SEQUENCE [LARGE SCALE GENOMIC DNA]</scope>
    <source>
        <strain evidence="3">CGMCC 1.10783</strain>
    </source>
</reference>
<keyword evidence="3" id="KW-1185">Reference proteome</keyword>
<protein>
    <submittedName>
        <fullName evidence="2">Uncharacterized protein</fullName>
    </submittedName>
</protein>